<name>A0ABP1I7G9_9EUKA</name>
<keyword evidence="2" id="KW-1185">Reference proteome</keyword>
<protein>
    <submittedName>
        <fullName evidence="1">Hypothetical_protein</fullName>
    </submittedName>
</protein>
<evidence type="ECO:0000313" key="1">
    <source>
        <dbReference type="EMBL" id="CAL6010894.1"/>
    </source>
</evidence>
<comment type="caution">
    <text evidence="1">The sequence shown here is derived from an EMBL/GenBank/DDBJ whole genome shotgun (WGS) entry which is preliminary data.</text>
</comment>
<accession>A0ABP1I7G9</accession>
<evidence type="ECO:0000313" key="2">
    <source>
        <dbReference type="Proteomes" id="UP001642409"/>
    </source>
</evidence>
<proteinExistence type="predicted"/>
<dbReference type="Proteomes" id="UP001642409">
    <property type="component" value="Unassembled WGS sequence"/>
</dbReference>
<gene>
    <name evidence="1" type="ORF">HINF_LOCUS22305</name>
</gene>
<dbReference type="EMBL" id="CAXDID020000062">
    <property type="protein sequence ID" value="CAL6010894.1"/>
    <property type="molecule type" value="Genomic_DNA"/>
</dbReference>
<organism evidence="1 2">
    <name type="scientific">Hexamita inflata</name>
    <dbReference type="NCBI Taxonomy" id="28002"/>
    <lineage>
        <taxon>Eukaryota</taxon>
        <taxon>Metamonada</taxon>
        <taxon>Diplomonadida</taxon>
        <taxon>Hexamitidae</taxon>
        <taxon>Hexamitinae</taxon>
        <taxon>Hexamita</taxon>
    </lineage>
</organism>
<reference evidence="1 2" key="1">
    <citation type="submission" date="2024-07" db="EMBL/GenBank/DDBJ databases">
        <authorList>
            <person name="Akdeniz Z."/>
        </authorList>
    </citation>
    <scope>NUCLEOTIDE SEQUENCE [LARGE SCALE GENOMIC DNA]</scope>
</reference>
<sequence>MQWLHINTDQWRTLIEKAREYLSEQRYRRRSLQSQEQIQELAVIIMRKVLQYSRSRFIEFSNVETYNSMQRAVIVMVQNYADHRNSKNRKNTIQVDETGFDLFCDYNQQFVVNECSEDETQVFSGPTQELSTCSNDINEFQE</sequence>